<keyword evidence="1 6" id="KW-0285">Flavoprotein</keyword>
<evidence type="ECO:0000313" key="8">
    <source>
        <dbReference type="EMBL" id="MBN9671682.1"/>
    </source>
</evidence>
<proteinExistence type="inferred from homology"/>
<protein>
    <recommendedName>
        <fullName evidence="6">FMN dependent NADH:quinone oxidoreductase</fullName>
        <ecNumber evidence="6">1.6.5.-</ecNumber>
    </recommendedName>
    <alternativeName>
        <fullName evidence="6">Azo-dye reductase</fullName>
    </alternativeName>
    <alternativeName>
        <fullName evidence="6">FMN-dependent NADH-azo compound oxidoreductase</fullName>
    </alternativeName>
    <alternativeName>
        <fullName evidence="6">FMN-dependent NADH-azoreductase</fullName>
        <ecNumber evidence="6">1.7.1.17</ecNumber>
    </alternativeName>
</protein>
<organism evidence="8 9">
    <name type="scientific">Roseibium aggregatum</name>
    <dbReference type="NCBI Taxonomy" id="187304"/>
    <lineage>
        <taxon>Bacteria</taxon>
        <taxon>Pseudomonadati</taxon>
        <taxon>Pseudomonadota</taxon>
        <taxon>Alphaproteobacteria</taxon>
        <taxon>Hyphomicrobiales</taxon>
        <taxon>Stappiaceae</taxon>
        <taxon>Roseibium</taxon>
    </lineage>
</organism>
<comment type="caution">
    <text evidence="8">The sequence shown here is derived from an EMBL/GenBank/DDBJ whole genome shotgun (WGS) entry which is preliminary data.</text>
</comment>
<sequence>MSSPSKTILQIDASARKSGSVTRELSGKLVERLQHRYPEAKVVSRDISQGLPFLDEDWIGASFTDPEQRSETQRKTLALSDTLVAELKAADTIVIGTPIYNFSIPAALKAWVDLIARARETFKYTEDGPVGLLEDKKAYVIVASGGTKVGSDIDYAATYLKHVLGFVGITDVSFIAADQLMVDPSRRDAALTRTLEIAA</sequence>
<comment type="catalytic activity">
    <reaction evidence="6">
        <text>2 a quinone + NADH + H(+) = 2 a 1,4-benzosemiquinone + NAD(+)</text>
        <dbReference type="Rhea" id="RHEA:65952"/>
        <dbReference type="ChEBI" id="CHEBI:15378"/>
        <dbReference type="ChEBI" id="CHEBI:57540"/>
        <dbReference type="ChEBI" id="CHEBI:57945"/>
        <dbReference type="ChEBI" id="CHEBI:132124"/>
        <dbReference type="ChEBI" id="CHEBI:134225"/>
    </reaction>
</comment>
<dbReference type="SUPFAM" id="SSF52218">
    <property type="entry name" value="Flavoproteins"/>
    <property type="match status" value="1"/>
</dbReference>
<evidence type="ECO:0000256" key="4">
    <source>
        <dbReference type="ARBA" id="ARBA00023027"/>
    </source>
</evidence>
<keyword evidence="3 6" id="KW-0560">Oxidoreductase</keyword>
<evidence type="ECO:0000256" key="1">
    <source>
        <dbReference type="ARBA" id="ARBA00022630"/>
    </source>
</evidence>
<dbReference type="EMBL" id="JAEKJZ010000002">
    <property type="protein sequence ID" value="MBN9671682.1"/>
    <property type="molecule type" value="Genomic_DNA"/>
</dbReference>
<dbReference type="HAMAP" id="MF_01216">
    <property type="entry name" value="Azoreductase_type1"/>
    <property type="match status" value="1"/>
</dbReference>
<gene>
    <name evidence="6" type="primary">azoR</name>
    <name evidence="8" type="ORF">JF539_15145</name>
</gene>
<dbReference type="Pfam" id="PF02525">
    <property type="entry name" value="Flavodoxin_2"/>
    <property type="match status" value="1"/>
</dbReference>
<dbReference type="InterPro" id="IPR023048">
    <property type="entry name" value="NADH:quinone_OxRdtase_FMN_depd"/>
</dbReference>
<comment type="caution">
    <text evidence="6">Lacks conserved residue(s) required for the propagation of feature annotation.</text>
</comment>
<dbReference type="InterPro" id="IPR029039">
    <property type="entry name" value="Flavoprotein-like_sf"/>
</dbReference>
<evidence type="ECO:0000256" key="2">
    <source>
        <dbReference type="ARBA" id="ARBA00022643"/>
    </source>
</evidence>
<accession>A0A939J4J9</accession>
<dbReference type="GO" id="GO:0016652">
    <property type="term" value="F:oxidoreductase activity, acting on NAD(P)H as acceptor"/>
    <property type="evidence" value="ECO:0007669"/>
    <property type="project" value="UniProtKB-UniRule"/>
</dbReference>
<feature type="binding site" evidence="6">
    <location>
        <position position="14"/>
    </location>
    <ligand>
        <name>FMN</name>
        <dbReference type="ChEBI" id="CHEBI:58210"/>
    </ligand>
</feature>
<dbReference type="Proteomes" id="UP000664096">
    <property type="component" value="Unassembled WGS sequence"/>
</dbReference>
<keyword evidence="4 6" id="KW-0520">NAD</keyword>
<feature type="domain" description="Flavodoxin-like fold" evidence="7">
    <location>
        <begin position="6"/>
        <end position="195"/>
    </location>
</feature>
<dbReference type="EC" id="1.6.5.-" evidence="6"/>
<evidence type="ECO:0000256" key="6">
    <source>
        <dbReference type="HAMAP-Rule" id="MF_01216"/>
    </source>
</evidence>
<dbReference type="GO" id="GO:0009055">
    <property type="term" value="F:electron transfer activity"/>
    <property type="evidence" value="ECO:0007669"/>
    <property type="project" value="UniProtKB-UniRule"/>
</dbReference>
<reference evidence="8" key="1">
    <citation type="submission" date="2020-12" db="EMBL/GenBank/DDBJ databases">
        <title>Oil enriched cultivation method for isolating marine PHA-producing bacteria.</title>
        <authorList>
            <person name="Zheng W."/>
            <person name="Yu S."/>
            <person name="Huang Y."/>
        </authorList>
    </citation>
    <scope>NUCLEOTIDE SEQUENCE</scope>
    <source>
        <strain evidence="8">SY-2-12</strain>
    </source>
</reference>
<evidence type="ECO:0000313" key="9">
    <source>
        <dbReference type="Proteomes" id="UP000664096"/>
    </source>
</evidence>
<comment type="function">
    <text evidence="6">Also exhibits azoreductase activity. Catalyzes the reductive cleavage of the azo bond in aromatic azo compounds to the corresponding amines.</text>
</comment>
<dbReference type="PANTHER" id="PTHR43741">
    <property type="entry name" value="FMN-DEPENDENT NADH-AZOREDUCTASE 1"/>
    <property type="match status" value="1"/>
</dbReference>
<dbReference type="PANTHER" id="PTHR43741:SF4">
    <property type="entry name" value="FMN-DEPENDENT NADH:QUINONE OXIDOREDUCTASE"/>
    <property type="match status" value="1"/>
</dbReference>
<comment type="subunit">
    <text evidence="6">Homodimer.</text>
</comment>
<dbReference type="EC" id="1.7.1.17" evidence="6"/>
<comment type="cofactor">
    <cofactor evidence="6">
        <name>FMN</name>
        <dbReference type="ChEBI" id="CHEBI:58210"/>
    </cofactor>
    <text evidence="6">Binds 1 FMN per subunit.</text>
</comment>
<dbReference type="AlphaFoldDB" id="A0A939J4J9"/>
<name>A0A939J4J9_9HYPH</name>
<evidence type="ECO:0000259" key="7">
    <source>
        <dbReference type="Pfam" id="PF02525"/>
    </source>
</evidence>
<dbReference type="Gene3D" id="3.40.50.360">
    <property type="match status" value="1"/>
</dbReference>
<evidence type="ECO:0000256" key="5">
    <source>
        <dbReference type="ARBA" id="ARBA00048542"/>
    </source>
</evidence>
<evidence type="ECO:0000256" key="3">
    <source>
        <dbReference type="ARBA" id="ARBA00023002"/>
    </source>
</evidence>
<comment type="function">
    <text evidence="6">Quinone reductase that provides resistance to thiol-specific stress caused by electrophilic quinones.</text>
</comment>
<dbReference type="InterPro" id="IPR050104">
    <property type="entry name" value="FMN-dep_NADH:Q_OxRdtase_AzoR1"/>
</dbReference>
<keyword evidence="2 6" id="KW-0288">FMN</keyword>
<dbReference type="GO" id="GO:0010181">
    <property type="term" value="F:FMN binding"/>
    <property type="evidence" value="ECO:0007669"/>
    <property type="project" value="UniProtKB-UniRule"/>
</dbReference>
<comment type="catalytic activity">
    <reaction evidence="5">
        <text>N,N-dimethyl-1,4-phenylenediamine + anthranilate + 2 NAD(+) = 2-(4-dimethylaminophenyl)diazenylbenzoate + 2 NADH + 2 H(+)</text>
        <dbReference type="Rhea" id="RHEA:55872"/>
        <dbReference type="ChEBI" id="CHEBI:15378"/>
        <dbReference type="ChEBI" id="CHEBI:15783"/>
        <dbReference type="ChEBI" id="CHEBI:16567"/>
        <dbReference type="ChEBI" id="CHEBI:57540"/>
        <dbReference type="ChEBI" id="CHEBI:57945"/>
        <dbReference type="ChEBI" id="CHEBI:71579"/>
        <dbReference type="EC" id="1.7.1.17"/>
    </reaction>
    <physiologicalReaction direction="right-to-left" evidence="5">
        <dbReference type="Rhea" id="RHEA:55874"/>
    </physiologicalReaction>
</comment>
<dbReference type="GO" id="GO:0016655">
    <property type="term" value="F:oxidoreductase activity, acting on NAD(P)H, quinone or similar compound as acceptor"/>
    <property type="evidence" value="ECO:0007669"/>
    <property type="project" value="InterPro"/>
</dbReference>
<dbReference type="InterPro" id="IPR003680">
    <property type="entry name" value="Flavodoxin_fold"/>
</dbReference>
<comment type="similarity">
    <text evidence="6">Belongs to the azoreductase type 1 family.</text>
</comment>